<evidence type="ECO:0000313" key="11">
    <source>
        <dbReference type="EMBL" id="OIO65156.1"/>
    </source>
</evidence>
<keyword evidence="7" id="KW-0012">Acyltransferase</keyword>
<evidence type="ECO:0000256" key="2">
    <source>
        <dbReference type="ARBA" id="ARBA00022490"/>
    </source>
</evidence>
<feature type="non-terminal residue" evidence="11">
    <location>
        <position position="1"/>
    </location>
</feature>
<evidence type="ECO:0000256" key="8">
    <source>
        <dbReference type="ARBA" id="ARBA00048117"/>
    </source>
</evidence>
<dbReference type="Gene3D" id="3.30.420.40">
    <property type="match status" value="2"/>
</dbReference>
<keyword evidence="9" id="KW-0812">Transmembrane</keyword>
<dbReference type="InterPro" id="IPR000905">
    <property type="entry name" value="Gcp-like_dom"/>
</dbReference>
<reference evidence="11 12" key="1">
    <citation type="journal article" date="2016" name="Environ. Microbiol.">
        <title>Genomic resolution of a cold subsurface aquifer community provides metabolic insights for novel microbes adapted to high CO concentrations.</title>
        <authorList>
            <person name="Probst A.J."/>
            <person name="Castelle C.J."/>
            <person name="Singh A."/>
            <person name="Brown C.T."/>
            <person name="Anantharaman K."/>
            <person name="Sharon I."/>
            <person name="Hug L.A."/>
            <person name="Burstein D."/>
            <person name="Emerson J.B."/>
            <person name="Thomas B.C."/>
            <person name="Banfield J.F."/>
        </authorList>
    </citation>
    <scope>NUCLEOTIDE SEQUENCE [LARGE SCALE GENOMIC DNA]</scope>
    <source>
        <strain evidence="11">CG1_02_39_135</strain>
    </source>
</reference>
<dbReference type="GO" id="GO:0061711">
    <property type="term" value="F:tRNA N(6)-L-threonylcarbamoyladenine synthase activity"/>
    <property type="evidence" value="ECO:0007669"/>
    <property type="project" value="UniProtKB-EC"/>
</dbReference>
<evidence type="ECO:0000313" key="12">
    <source>
        <dbReference type="Proteomes" id="UP000182693"/>
    </source>
</evidence>
<sequence>TVGPGLEPCLWTGINFAKEIYKELRIKNKELRIIGANHLDGHLYSNLLNSKSYILYPAISLIVSGGHTILLLMKDLVRYKKLGETRDDAVGESFDKVARLLGLPYPGGPEIEKLAKYGRQTAIDFPRPMINQKNYDFSFSGLKTSVLYYLRDQQLKTKNYKLKANVAASFQSAAFDVLINKTLKAAKEFRAKSIMISGGVASNFSLKKDLKLKIKNKKLKISVFIPPKKFCTDNAAIIAVAGYINYLQKKKHHLNAQGNLTI</sequence>
<keyword evidence="2" id="KW-0963">Cytoplasm</keyword>
<dbReference type="STRING" id="1805425.AUJ30_01380"/>
<dbReference type="PANTHER" id="PTHR11735:SF6">
    <property type="entry name" value="TRNA N6-ADENOSINE THREONYLCARBAMOYLTRANSFERASE, MITOCHONDRIAL"/>
    <property type="match status" value="1"/>
</dbReference>
<dbReference type="FunFam" id="3.30.420.40:FF:000040">
    <property type="entry name" value="tRNA N6-adenosine threonylcarbamoyltransferase"/>
    <property type="match status" value="1"/>
</dbReference>
<evidence type="ECO:0000256" key="1">
    <source>
        <dbReference type="ARBA" id="ARBA00012156"/>
    </source>
</evidence>
<protein>
    <recommendedName>
        <fullName evidence="1">N(6)-L-threonylcarbamoyladenine synthase</fullName>
        <ecNumber evidence="1">2.3.1.234</ecNumber>
    </recommendedName>
</protein>
<evidence type="ECO:0000256" key="6">
    <source>
        <dbReference type="ARBA" id="ARBA00023004"/>
    </source>
</evidence>
<dbReference type="EC" id="2.3.1.234" evidence="1"/>
<evidence type="ECO:0000256" key="5">
    <source>
        <dbReference type="ARBA" id="ARBA00022723"/>
    </source>
</evidence>
<keyword evidence="3" id="KW-0808">Transferase</keyword>
<gene>
    <name evidence="11" type="ORF">AUJ30_01380</name>
</gene>
<name>A0A1J4XTT8_9BACT</name>
<dbReference type="SUPFAM" id="SSF53067">
    <property type="entry name" value="Actin-like ATPase domain"/>
    <property type="match status" value="1"/>
</dbReference>
<evidence type="ECO:0000256" key="4">
    <source>
        <dbReference type="ARBA" id="ARBA00022694"/>
    </source>
</evidence>
<feature type="transmembrane region" description="Helical" evidence="9">
    <location>
        <begin position="53"/>
        <end position="73"/>
    </location>
</feature>
<dbReference type="GO" id="GO:0046872">
    <property type="term" value="F:metal ion binding"/>
    <property type="evidence" value="ECO:0007669"/>
    <property type="project" value="UniProtKB-KW"/>
</dbReference>
<evidence type="ECO:0000256" key="3">
    <source>
        <dbReference type="ARBA" id="ARBA00022679"/>
    </source>
</evidence>
<dbReference type="InterPro" id="IPR043129">
    <property type="entry name" value="ATPase_NBD"/>
</dbReference>
<comment type="catalytic activity">
    <reaction evidence="8">
        <text>L-threonylcarbamoyladenylate + adenosine(37) in tRNA = N(6)-L-threonylcarbamoyladenosine(37) in tRNA + AMP + H(+)</text>
        <dbReference type="Rhea" id="RHEA:37059"/>
        <dbReference type="Rhea" id="RHEA-COMP:10162"/>
        <dbReference type="Rhea" id="RHEA-COMP:10163"/>
        <dbReference type="ChEBI" id="CHEBI:15378"/>
        <dbReference type="ChEBI" id="CHEBI:73682"/>
        <dbReference type="ChEBI" id="CHEBI:74411"/>
        <dbReference type="ChEBI" id="CHEBI:74418"/>
        <dbReference type="ChEBI" id="CHEBI:456215"/>
        <dbReference type="EC" id="2.3.1.234"/>
    </reaction>
</comment>
<keyword evidence="9" id="KW-1133">Transmembrane helix</keyword>
<keyword evidence="5" id="KW-0479">Metal-binding</keyword>
<dbReference type="Pfam" id="PF00814">
    <property type="entry name" value="TsaD"/>
    <property type="match status" value="1"/>
</dbReference>
<dbReference type="InterPro" id="IPR017861">
    <property type="entry name" value="KAE1/TsaD"/>
</dbReference>
<comment type="caution">
    <text evidence="11">The sequence shown here is derived from an EMBL/GenBank/DDBJ whole genome shotgun (WGS) entry which is preliminary data.</text>
</comment>
<dbReference type="NCBIfam" id="TIGR00329">
    <property type="entry name" value="gcp_kae1"/>
    <property type="match status" value="1"/>
</dbReference>
<dbReference type="PANTHER" id="PTHR11735">
    <property type="entry name" value="TRNA N6-ADENOSINE THREONYLCARBAMOYLTRANSFERASE"/>
    <property type="match status" value="1"/>
</dbReference>
<dbReference type="Proteomes" id="UP000182693">
    <property type="component" value="Unassembled WGS sequence"/>
</dbReference>
<organism evidence="11 12">
    <name type="scientific">Candidatus Wolfebacteria bacterium CG1_02_39_135</name>
    <dbReference type="NCBI Taxonomy" id="1805425"/>
    <lineage>
        <taxon>Bacteria</taxon>
        <taxon>Candidatus Wolfeibacteriota</taxon>
    </lineage>
</organism>
<evidence type="ECO:0000256" key="9">
    <source>
        <dbReference type="SAM" id="Phobius"/>
    </source>
</evidence>
<dbReference type="AlphaFoldDB" id="A0A1J4XTT8"/>
<keyword evidence="6" id="KW-0408">Iron</keyword>
<dbReference type="PRINTS" id="PR00789">
    <property type="entry name" value="OSIALOPTASE"/>
</dbReference>
<accession>A0A1J4XTT8</accession>
<evidence type="ECO:0000256" key="7">
    <source>
        <dbReference type="ARBA" id="ARBA00023315"/>
    </source>
</evidence>
<keyword evidence="9" id="KW-0472">Membrane</keyword>
<evidence type="ECO:0000259" key="10">
    <source>
        <dbReference type="Pfam" id="PF00814"/>
    </source>
</evidence>
<proteinExistence type="predicted"/>
<dbReference type="EMBL" id="MNWX01000026">
    <property type="protein sequence ID" value="OIO65156.1"/>
    <property type="molecule type" value="Genomic_DNA"/>
</dbReference>
<keyword evidence="4" id="KW-0819">tRNA processing</keyword>
<dbReference type="GO" id="GO:0008033">
    <property type="term" value="P:tRNA processing"/>
    <property type="evidence" value="ECO:0007669"/>
    <property type="project" value="UniProtKB-KW"/>
</dbReference>
<feature type="domain" description="Gcp-like" evidence="10">
    <location>
        <begin position="1"/>
        <end position="239"/>
    </location>
</feature>